<proteinExistence type="predicted"/>
<dbReference type="RefSeq" id="WP_046772579.1">
    <property type="nucleotide sequence ID" value="NZ_LBMC01000066.1"/>
</dbReference>
<dbReference type="EMBL" id="LT629791">
    <property type="protein sequence ID" value="SDU76746.1"/>
    <property type="molecule type" value="Genomic_DNA"/>
</dbReference>
<dbReference type="OrthoDB" id="10003438at2"/>
<evidence type="ECO:0000313" key="1">
    <source>
        <dbReference type="EMBL" id="SDU76746.1"/>
    </source>
</evidence>
<sequence length="454" mass="49970">MSTIHKYAFKRLVDELSDDQYQAVLRALRDARVALPGWTDRLAEDDSEPVPAESLKLQMPLDDLLEALRLAGTASRAHHIGDPKGGTWIEAGDGTVTIAGSDDYGAAFWRGDALVDVPGTVLAERRDVWQIAEALRKGLGRSERERALVQLESHGTDGLRIEVEGRWHRAHLLKRRTQGPAIPPRPDTLIRVEDGLALKSAVAHVAAATDWSAARQPDDQHRDYVGIRVDGETLCLDANNRKAAANSHVPLSDSAELEMLVHYLWIREVASATAAGPSVMGQAEVSDGRQLAYLAGGHWAAWHANVRPWIRRFEPSNHDDQIEVTVARDDLHRYLNDARRLAEAASGGRNSWLVEATVRDDTLQLRPLNHINGPSMGTHTVLAEASVAEPVVSYLHVVSLVEALAGFARQRVTLHLRREAKDATTYVTTAGFRPGDRPPAVRATRIYSPDTQDT</sequence>
<dbReference type="Proteomes" id="UP000182977">
    <property type="component" value="Chromosome I"/>
</dbReference>
<name>A0A1H2L8G9_9ACTN</name>
<gene>
    <name evidence="1" type="ORF">SAMN04488563_5302</name>
</gene>
<dbReference type="AlphaFoldDB" id="A0A1H2L8G9"/>
<evidence type="ECO:0000313" key="2">
    <source>
        <dbReference type="Proteomes" id="UP000182977"/>
    </source>
</evidence>
<accession>A0A1H2L8G9</accession>
<organism evidence="1 2">
    <name type="scientific">Jiangella alkaliphila</name>
    <dbReference type="NCBI Taxonomy" id="419479"/>
    <lineage>
        <taxon>Bacteria</taxon>
        <taxon>Bacillati</taxon>
        <taxon>Actinomycetota</taxon>
        <taxon>Actinomycetes</taxon>
        <taxon>Jiangellales</taxon>
        <taxon>Jiangellaceae</taxon>
        <taxon>Jiangella</taxon>
    </lineage>
</organism>
<keyword evidence="2" id="KW-1185">Reference proteome</keyword>
<protein>
    <submittedName>
        <fullName evidence="1">Uncharacterized protein</fullName>
    </submittedName>
</protein>
<dbReference type="STRING" id="419479.SAMN04488563_5302"/>
<reference evidence="2" key="1">
    <citation type="submission" date="2016-10" db="EMBL/GenBank/DDBJ databases">
        <authorList>
            <person name="Varghese N."/>
            <person name="Submissions S."/>
        </authorList>
    </citation>
    <scope>NUCLEOTIDE SEQUENCE [LARGE SCALE GENOMIC DNA]</scope>
    <source>
        <strain evidence="2">DSM 45079</strain>
    </source>
</reference>